<evidence type="ECO:0000256" key="3">
    <source>
        <dbReference type="ARBA" id="ARBA00022475"/>
    </source>
</evidence>
<evidence type="ECO:0000256" key="4">
    <source>
        <dbReference type="ARBA" id="ARBA00022692"/>
    </source>
</evidence>
<keyword evidence="2" id="KW-0813">Transport</keyword>
<feature type="transmembrane region" description="Helical" evidence="7">
    <location>
        <begin position="124"/>
        <end position="145"/>
    </location>
</feature>
<dbReference type="EMBL" id="UINC01001116">
    <property type="protein sequence ID" value="SUZ71274.1"/>
    <property type="molecule type" value="Genomic_DNA"/>
</dbReference>
<feature type="domain" description="Major facilitator superfamily (MFS) profile" evidence="8">
    <location>
        <begin position="1"/>
        <end position="378"/>
    </location>
</feature>
<protein>
    <recommendedName>
        <fullName evidence="8">Major facilitator superfamily (MFS) profile domain-containing protein</fullName>
    </recommendedName>
</protein>
<dbReference type="PRINTS" id="PR01035">
    <property type="entry name" value="TCRTETA"/>
</dbReference>
<feature type="transmembrane region" description="Helical" evidence="7">
    <location>
        <begin position="198"/>
        <end position="219"/>
    </location>
</feature>
<accession>A0A381PXB1</accession>
<dbReference type="InterPro" id="IPR020846">
    <property type="entry name" value="MFS_dom"/>
</dbReference>
<dbReference type="GO" id="GO:0022857">
    <property type="term" value="F:transmembrane transporter activity"/>
    <property type="evidence" value="ECO:0007669"/>
    <property type="project" value="InterPro"/>
</dbReference>
<dbReference type="InterPro" id="IPR050171">
    <property type="entry name" value="MFS_Transporters"/>
</dbReference>
<dbReference type="GO" id="GO:0005886">
    <property type="term" value="C:plasma membrane"/>
    <property type="evidence" value="ECO:0007669"/>
    <property type="project" value="UniProtKB-SubCell"/>
</dbReference>
<evidence type="ECO:0000313" key="9">
    <source>
        <dbReference type="EMBL" id="SUZ71274.1"/>
    </source>
</evidence>
<keyword evidence="3" id="KW-1003">Cell membrane</keyword>
<feature type="transmembrane region" description="Helical" evidence="7">
    <location>
        <begin position="225"/>
        <end position="246"/>
    </location>
</feature>
<feature type="transmembrane region" description="Helical" evidence="7">
    <location>
        <begin position="267"/>
        <end position="291"/>
    </location>
</feature>
<dbReference type="InterPro" id="IPR036259">
    <property type="entry name" value="MFS_trans_sf"/>
</dbReference>
<dbReference type="InterPro" id="IPR001958">
    <property type="entry name" value="Tet-R_TetA/multi-R_MdtG-like"/>
</dbReference>
<evidence type="ECO:0000259" key="8">
    <source>
        <dbReference type="PROSITE" id="PS50850"/>
    </source>
</evidence>
<gene>
    <name evidence="9" type="ORF">METZ01_LOCUS24128</name>
</gene>
<comment type="subcellular location">
    <subcellularLocation>
        <location evidence="1">Cell membrane</location>
        <topology evidence="1">Multi-pass membrane protein</topology>
    </subcellularLocation>
</comment>
<evidence type="ECO:0000256" key="2">
    <source>
        <dbReference type="ARBA" id="ARBA00022448"/>
    </source>
</evidence>
<dbReference type="InterPro" id="IPR011701">
    <property type="entry name" value="MFS"/>
</dbReference>
<sequence length="378" mass="39526">MRSLYIVGGTTMAGVSSVFALLAEIHNTYGIPERDLGWIAGSAFVGALVTQLWLSRYADRGHGGLLMRLGVIASAVGLLWFAAADQLWQFVLARSVLGAGVGVIVPAARRFIIVTAGADQGRQLGAFYGAYIAGFVIGPPIAGALTVAFDVRVPFLMLGVVTGLTYFSVRRLEIPAADVDVRASKGVLRRLVRSREMIAALLVVVSFRYSVGVFEPLWAPHMDNLGASTMVVTLSLSAFALPMLVLARWAGGLSDRYSPRLTSLLSALATVPLMASYGWITAVPVLFIAMLPHGIMEVIQSPGSQAAVADAAPADDAASAQGLGEAMGSAASMVGALSAAPIYAWLGPGPAFSIAALAMGGFLGLSWLLDPPPLEKQR</sequence>
<keyword evidence="4 7" id="KW-0812">Transmembrane</keyword>
<reference evidence="9" key="1">
    <citation type="submission" date="2018-05" db="EMBL/GenBank/DDBJ databases">
        <authorList>
            <person name="Lanie J.A."/>
            <person name="Ng W.-L."/>
            <person name="Kazmierczak K.M."/>
            <person name="Andrzejewski T.M."/>
            <person name="Davidsen T.M."/>
            <person name="Wayne K.J."/>
            <person name="Tettelin H."/>
            <person name="Glass J.I."/>
            <person name="Rusch D."/>
            <person name="Podicherti R."/>
            <person name="Tsui H.-C.T."/>
            <person name="Winkler M.E."/>
        </authorList>
    </citation>
    <scope>NUCLEOTIDE SEQUENCE</scope>
</reference>
<dbReference type="PANTHER" id="PTHR23517">
    <property type="entry name" value="RESISTANCE PROTEIN MDTM, PUTATIVE-RELATED-RELATED"/>
    <property type="match status" value="1"/>
</dbReference>
<feature type="transmembrane region" description="Helical" evidence="7">
    <location>
        <begin position="90"/>
        <end position="112"/>
    </location>
</feature>
<feature type="transmembrane region" description="Helical" evidence="7">
    <location>
        <begin position="66"/>
        <end position="84"/>
    </location>
</feature>
<keyword evidence="6 7" id="KW-0472">Membrane</keyword>
<feature type="transmembrane region" description="Helical" evidence="7">
    <location>
        <begin position="342"/>
        <end position="369"/>
    </location>
</feature>
<proteinExistence type="predicted"/>
<dbReference type="AlphaFoldDB" id="A0A381PXB1"/>
<evidence type="ECO:0000256" key="7">
    <source>
        <dbReference type="SAM" id="Phobius"/>
    </source>
</evidence>
<name>A0A381PXB1_9ZZZZ</name>
<dbReference type="PROSITE" id="PS50850">
    <property type="entry name" value="MFS"/>
    <property type="match status" value="1"/>
</dbReference>
<evidence type="ECO:0000256" key="6">
    <source>
        <dbReference type="ARBA" id="ARBA00023136"/>
    </source>
</evidence>
<dbReference type="Pfam" id="PF07690">
    <property type="entry name" value="MFS_1"/>
    <property type="match status" value="1"/>
</dbReference>
<evidence type="ECO:0000256" key="1">
    <source>
        <dbReference type="ARBA" id="ARBA00004651"/>
    </source>
</evidence>
<dbReference type="Gene3D" id="1.20.1250.20">
    <property type="entry name" value="MFS general substrate transporter like domains"/>
    <property type="match status" value="2"/>
</dbReference>
<feature type="transmembrane region" description="Helical" evidence="7">
    <location>
        <begin position="36"/>
        <end position="54"/>
    </location>
</feature>
<organism evidence="9">
    <name type="scientific">marine metagenome</name>
    <dbReference type="NCBI Taxonomy" id="408172"/>
    <lineage>
        <taxon>unclassified sequences</taxon>
        <taxon>metagenomes</taxon>
        <taxon>ecological metagenomes</taxon>
    </lineage>
</organism>
<keyword evidence="5 7" id="KW-1133">Transmembrane helix</keyword>
<evidence type="ECO:0000256" key="5">
    <source>
        <dbReference type="ARBA" id="ARBA00022989"/>
    </source>
</evidence>
<dbReference type="SUPFAM" id="SSF103473">
    <property type="entry name" value="MFS general substrate transporter"/>
    <property type="match status" value="1"/>
</dbReference>